<dbReference type="InterPro" id="IPR030475">
    <property type="entry name" value="RNR_small_AS"/>
</dbReference>
<reference evidence="2" key="1">
    <citation type="submission" date="2019-03" db="EMBL/GenBank/DDBJ databases">
        <authorList>
            <person name="Mank J."/>
            <person name="Almeida P."/>
        </authorList>
    </citation>
    <scope>NUCLEOTIDE SEQUENCE</scope>
    <source>
        <strain evidence="2">78183</strain>
    </source>
</reference>
<dbReference type="CDD" id="cd01049">
    <property type="entry name" value="RNRR2"/>
    <property type="match status" value="1"/>
</dbReference>
<dbReference type="InterPro" id="IPR033909">
    <property type="entry name" value="RNR_small"/>
</dbReference>
<dbReference type="GO" id="GO:0016491">
    <property type="term" value="F:oxidoreductase activity"/>
    <property type="evidence" value="ECO:0007669"/>
    <property type="project" value="InterPro"/>
</dbReference>
<dbReference type="SUPFAM" id="SSF47240">
    <property type="entry name" value="Ferritin-like"/>
    <property type="match status" value="1"/>
</dbReference>
<dbReference type="AlphaFoldDB" id="A0A6N2KQD1"/>
<protein>
    <submittedName>
        <fullName evidence="2">Uncharacterized protein</fullName>
    </submittedName>
</protein>
<dbReference type="Gene3D" id="1.10.620.20">
    <property type="entry name" value="Ribonucleotide Reductase, subunit A"/>
    <property type="match status" value="1"/>
</dbReference>
<proteinExistence type="inferred from homology"/>
<dbReference type="Pfam" id="PF00268">
    <property type="entry name" value="Ribonuc_red_sm"/>
    <property type="match status" value="1"/>
</dbReference>
<dbReference type="InterPro" id="IPR012348">
    <property type="entry name" value="RNR-like"/>
</dbReference>
<comment type="similarity">
    <text evidence="1">Belongs to the ribonucleoside diphosphate reductase small chain family.</text>
</comment>
<organism evidence="2">
    <name type="scientific">Salix viminalis</name>
    <name type="common">Common osier</name>
    <name type="synonym">Basket willow</name>
    <dbReference type="NCBI Taxonomy" id="40686"/>
    <lineage>
        <taxon>Eukaryota</taxon>
        <taxon>Viridiplantae</taxon>
        <taxon>Streptophyta</taxon>
        <taxon>Embryophyta</taxon>
        <taxon>Tracheophyta</taxon>
        <taxon>Spermatophyta</taxon>
        <taxon>Magnoliopsida</taxon>
        <taxon>eudicotyledons</taxon>
        <taxon>Gunneridae</taxon>
        <taxon>Pentapetalae</taxon>
        <taxon>rosids</taxon>
        <taxon>fabids</taxon>
        <taxon>Malpighiales</taxon>
        <taxon>Salicaceae</taxon>
        <taxon>Saliceae</taxon>
        <taxon>Salix</taxon>
    </lineage>
</organism>
<evidence type="ECO:0000256" key="1">
    <source>
        <dbReference type="ARBA" id="ARBA00009303"/>
    </source>
</evidence>
<dbReference type="PANTHER" id="PTHR23409:SF35">
    <property type="entry name" value="RIBONUCLEOSIDE-DIPHOSPHATE REDUCTASE SMALL CHAIN A"/>
    <property type="match status" value="1"/>
</dbReference>
<dbReference type="GO" id="GO:0009263">
    <property type="term" value="P:deoxyribonucleotide biosynthetic process"/>
    <property type="evidence" value="ECO:0007669"/>
    <property type="project" value="InterPro"/>
</dbReference>
<sequence>MGSLRNGTKSELNREEDEHEPILKEQNQRFCMFPIRYEELWEMYKKAEASFWTAEEVDLSRDMQQWEALSDSEKHFISHVLAFFAASDGIFLENLAARFLNDVQIQSFRFFQADCLKAFSLSQARAFYGFQIAMENIHSEMYSLLLVTYIKDSREKHRLFNAIENIPCVAEKAKWALDWVQSSTLSAEKLVAFACIEGLFFSGSFCAIFWLKKRGLMPGLTFSNELISSDEGLHCDFACLLYSLLQRQLHWQTVYHIVGEPVEIETKFVCEALPCALLGMNATLMSDYIKFVADRLLAALGYQKKYNVENPFDWMEFISLQTGLSFSTKLHMPLLAHLSVEVGKIKEFDLVKEWDKVAMVETDIEKQLVLITGKTNFFERRVGDYQKASVMSSLQDGGKNYVFKMDEDF</sequence>
<dbReference type="EMBL" id="CAADRP010000602">
    <property type="protein sequence ID" value="VFU30315.1"/>
    <property type="molecule type" value="Genomic_DNA"/>
</dbReference>
<accession>A0A6N2KQD1</accession>
<dbReference type="InterPro" id="IPR009078">
    <property type="entry name" value="Ferritin-like_SF"/>
</dbReference>
<dbReference type="PANTHER" id="PTHR23409">
    <property type="entry name" value="RIBONUCLEOSIDE-DIPHOSPHATE REDUCTASE SMALL CHAIN"/>
    <property type="match status" value="1"/>
</dbReference>
<name>A0A6N2KQD1_SALVM</name>
<gene>
    <name evidence="2" type="ORF">SVIM_LOCUS116500</name>
</gene>
<dbReference type="InterPro" id="IPR000358">
    <property type="entry name" value="RNR_small_fam"/>
</dbReference>
<dbReference type="PROSITE" id="PS00368">
    <property type="entry name" value="RIBORED_SMALL"/>
    <property type="match status" value="1"/>
</dbReference>
<evidence type="ECO:0000313" key="2">
    <source>
        <dbReference type="EMBL" id="VFU30315.1"/>
    </source>
</evidence>